<organism evidence="2 3">
    <name type="scientific">Daphnia pulex</name>
    <name type="common">Water flea</name>
    <dbReference type="NCBI Taxonomy" id="6669"/>
    <lineage>
        <taxon>Eukaryota</taxon>
        <taxon>Metazoa</taxon>
        <taxon>Ecdysozoa</taxon>
        <taxon>Arthropoda</taxon>
        <taxon>Crustacea</taxon>
        <taxon>Branchiopoda</taxon>
        <taxon>Diplostraca</taxon>
        <taxon>Cladocera</taxon>
        <taxon>Anomopoda</taxon>
        <taxon>Daphniidae</taxon>
        <taxon>Daphnia</taxon>
    </lineage>
</organism>
<evidence type="ECO:0000313" key="2">
    <source>
        <dbReference type="EMBL" id="EFX61961.1"/>
    </source>
</evidence>
<dbReference type="KEGG" id="dpx:DAPPUDRAFT_271394"/>
<proteinExistence type="predicted"/>
<sequence length="101" mass="11431">MKEFCNELFSSYFNTENQINCADYKGSDQSKAQKNMGSKKKAGEDMTPEHGNPPKKRKIDVDSLLLEVDEQNVAYLKYLVRLATSGQQGTCNFSLSDQDRL</sequence>
<dbReference type="AlphaFoldDB" id="E9I220"/>
<dbReference type="EMBL" id="GL733955">
    <property type="protein sequence ID" value="EFX61961.1"/>
    <property type="molecule type" value="Genomic_DNA"/>
</dbReference>
<evidence type="ECO:0000313" key="3">
    <source>
        <dbReference type="Proteomes" id="UP000000305"/>
    </source>
</evidence>
<feature type="region of interest" description="Disordered" evidence="1">
    <location>
        <begin position="24"/>
        <end position="58"/>
    </location>
</feature>
<accession>E9I220</accession>
<protein>
    <submittedName>
        <fullName evidence="2">Uncharacterized protein</fullName>
    </submittedName>
</protein>
<name>E9I220_DAPPU</name>
<dbReference type="HOGENOM" id="CLU_2298648_0_0_1"/>
<dbReference type="Proteomes" id="UP000000305">
    <property type="component" value="Unassembled WGS sequence"/>
</dbReference>
<feature type="non-terminal residue" evidence="2">
    <location>
        <position position="101"/>
    </location>
</feature>
<reference evidence="2 3" key="1">
    <citation type="journal article" date="2011" name="Science">
        <title>The ecoresponsive genome of Daphnia pulex.</title>
        <authorList>
            <person name="Colbourne J.K."/>
            <person name="Pfrender M.E."/>
            <person name="Gilbert D."/>
            <person name="Thomas W.K."/>
            <person name="Tucker A."/>
            <person name="Oakley T.H."/>
            <person name="Tokishita S."/>
            <person name="Aerts A."/>
            <person name="Arnold G.J."/>
            <person name="Basu M.K."/>
            <person name="Bauer D.J."/>
            <person name="Caceres C.E."/>
            <person name="Carmel L."/>
            <person name="Casola C."/>
            <person name="Choi J.H."/>
            <person name="Detter J.C."/>
            <person name="Dong Q."/>
            <person name="Dusheyko S."/>
            <person name="Eads B.D."/>
            <person name="Frohlich T."/>
            <person name="Geiler-Samerotte K.A."/>
            <person name="Gerlach D."/>
            <person name="Hatcher P."/>
            <person name="Jogdeo S."/>
            <person name="Krijgsveld J."/>
            <person name="Kriventseva E.V."/>
            <person name="Kultz D."/>
            <person name="Laforsch C."/>
            <person name="Lindquist E."/>
            <person name="Lopez J."/>
            <person name="Manak J.R."/>
            <person name="Muller J."/>
            <person name="Pangilinan J."/>
            <person name="Patwardhan R.P."/>
            <person name="Pitluck S."/>
            <person name="Pritham E.J."/>
            <person name="Rechtsteiner A."/>
            <person name="Rho M."/>
            <person name="Rogozin I.B."/>
            <person name="Sakarya O."/>
            <person name="Salamov A."/>
            <person name="Schaack S."/>
            <person name="Shapiro H."/>
            <person name="Shiga Y."/>
            <person name="Skalitzky C."/>
            <person name="Smith Z."/>
            <person name="Souvorov A."/>
            <person name="Sung W."/>
            <person name="Tang Z."/>
            <person name="Tsuchiya D."/>
            <person name="Tu H."/>
            <person name="Vos H."/>
            <person name="Wang M."/>
            <person name="Wolf Y.I."/>
            <person name="Yamagata H."/>
            <person name="Yamada T."/>
            <person name="Ye Y."/>
            <person name="Shaw J.R."/>
            <person name="Andrews J."/>
            <person name="Crease T.J."/>
            <person name="Tang H."/>
            <person name="Lucas S.M."/>
            <person name="Robertson H.M."/>
            <person name="Bork P."/>
            <person name="Koonin E.V."/>
            <person name="Zdobnov E.M."/>
            <person name="Grigoriev I.V."/>
            <person name="Lynch M."/>
            <person name="Boore J.L."/>
        </authorList>
    </citation>
    <scope>NUCLEOTIDE SEQUENCE [LARGE SCALE GENOMIC DNA]</scope>
</reference>
<evidence type="ECO:0000256" key="1">
    <source>
        <dbReference type="SAM" id="MobiDB-lite"/>
    </source>
</evidence>
<feature type="compositionally biased region" description="Polar residues" evidence="1">
    <location>
        <begin position="27"/>
        <end position="36"/>
    </location>
</feature>
<dbReference type="InParanoid" id="E9I220"/>
<gene>
    <name evidence="2" type="ORF">DAPPUDRAFT_271394</name>
</gene>
<keyword evidence="3" id="KW-1185">Reference proteome</keyword>